<name>A0A6N2Y3V3_9ACTN</name>
<dbReference type="RefSeq" id="WP_156848001.1">
    <property type="nucleotide sequence ID" value="NZ_CACRTN010000001.1"/>
</dbReference>
<keyword evidence="1" id="KW-1133">Transmembrane helix</keyword>
<accession>A0A6N2Y3V3</accession>
<reference evidence="2" key="1">
    <citation type="submission" date="2019-11" db="EMBL/GenBank/DDBJ databases">
        <authorList>
            <person name="Feng L."/>
        </authorList>
    </citation>
    <scope>NUCLEOTIDE SEQUENCE</scope>
    <source>
        <strain evidence="2">CintestinalisLFYP54</strain>
    </source>
</reference>
<dbReference type="EMBL" id="CACRTN010000001">
    <property type="protein sequence ID" value="VYT61315.1"/>
    <property type="molecule type" value="Genomic_DNA"/>
</dbReference>
<feature type="transmembrane region" description="Helical" evidence="1">
    <location>
        <begin position="15"/>
        <end position="34"/>
    </location>
</feature>
<sequence>MGHLNTAIHADQSRIAFIIMACAAAIWATSIFAYQDARIARAIAEERSVAAQVESDRAAAQEHVREQERATFERLGIY</sequence>
<keyword evidence="1" id="KW-0812">Transmembrane</keyword>
<gene>
    <name evidence="2" type="ORF">CILFYP54_00001</name>
</gene>
<protein>
    <submittedName>
        <fullName evidence="2">Uncharacterized protein</fullName>
    </submittedName>
</protein>
<evidence type="ECO:0000313" key="2">
    <source>
        <dbReference type="EMBL" id="VYT61315.1"/>
    </source>
</evidence>
<dbReference type="AlphaFoldDB" id="A0A6N2Y3V3"/>
<evidence type="ECO:0000256" key="1">
    <source>
        <dbReference type="SAM" id="Phobius"/>
    </source>
</evidence>
<proteinExistence type="predicted"/>
<keyword evidence="1" id="KW-0472">Membrane</keyword>
<organism evidence="2">
    <name type="scientific">Collinsella intestinalis</name>
    <dbReference type="NCBI Taxonomy" id="147207"/>
    <lineage>
        <taxon>Bacteria</taxon>
        <taxon>Bacillati</taxon>
        <taxon>Actinomycetota</taxon>
        <taxon>Coriobacteriia</taxon>
        <taxon>Coriobacteriales</taxon>
        <taxon>Coriobacteriaceae</taxon>
        <taxon>Collinsella</taxon>
    </lineage>
</organism>